<dbReference type="InterPro" id="IPR046670">
    <property type="entry name" value="DUF6540"/>
</dbReference>
<reference evidence="1" key="2">
    <citation type="submission" date="2023-06" db="EMBL/GenBank/DDBJ databases">
        <authorList>
            <consortium name="Lawrence Berkeley National Laboratory"/>
            <person name="Haridas S."/>
            <person name="Hensen N."/>
            <person name="Bonometti L."/>
            <person name="Westerberg I."/>
            <person name="Brannstrom I.O."/>
            <person name="Guillou S."/>
            <person name="Cros-Aarteil S."/>
            <person name="Calhoun S."/>
            <person name="Kuo A."/>
            <person name="Mondo S."/>
            <person name="Pangilinan J."/>
            <person name="Riley R."/>
            <person name="Labutti K."/>
            <person name="Andreopoulos B."/>
            <person name="Lipzen A."/>
            <person name="Chen C."/>
            <person name="Yanf M."/>
            <person name="Daum C."/>
            <person name="Ng V."/>
            <person name="Clum A."/>
            <person name="Steindorff A."/>
            <person name="Ohm R."/>
            <person name="Martin F."/>
            <person name="Silar P."/>
            <person name="Natvig D."/>
            <person name="Lalanne C."/>
            <person name="Gautier V."/>
            <person name="Ament-Velasquez S.L."/>
            <person name="Kruys A."/>
            <person name="Hutchinson M.I."/>
            <person name="Powell A.J."/>
            <person name="Barry K."/>
            <person name="Miller A.N."/>
            <person name="Grigoriev I.V."/>
            <person name="Debuchy R."/>
            <person name="Gladieux P."/>
            <person name="Thoren M.H."/>
            <person name="Johannesson H."/>
        </authorList>
    </citation>
    <scope>NUCLEOTIDE SEQUENCE</scope>
    <source>
        <strain evidence="1">CBS 958.72</strain>
    </source>
</reference>
<keyword evidence="2" id="KW-1185">Reference proteome</keyword>
<gene>
    <name evidence="1" type="ORF">B0T24DRAFT_627071</name>
</gene>
<proteinExistence type="predicted"/>
<dbReference type="Proteomes" id="UP001287356">
    <property type="component" value="Unassembled WGS sequence"/>
</dbReference>
<protein>
    <submittedName>
        <fullName evidence="1">Uncharacterized protein</fullName>
    </submittedName>
</protein>
<name>A0AAE0K5Y0_9PEZI</name>
<evidence type="ECO:0000313" key="1">
    <source>
        <dbReference type="EMBL" id="KAK3370803.1"/>
    </source>
</evidence>
<dbReference type="Pfam" id="PF20174">
    <property type="entry name" value="DUF6540"/>
    <property type="match status" value="1"/>
</dbReference>
<dbReference type="AlphaFoldDB" id="A0AAE0K5Y0"/>
<accession>A0AAE0K5Y0</accession>
<sequence>MGGCELPRLWAVDLLPYLCCAYKKVSRLRKANPQVAQSPAIRAIPLSNSCTQERPTDHLSTLTTSIRRQPHITGDNPHSLSACATMSYNVYRVTYIAMPRDHHALFVETNTDQSSTGGKKKSGLLLHVIGNILEGMEFEQKPATPEASLTYASKSFVGWVAAEDLDRLISICTSNPPPQKQFELDTRLFPNEPLRRCQEWTSETVDMLVANGVLQQFAAAATEEESAVDEQP</sequence>
<organism evidence="1 2">
    <name type="scientific">Lasiosphaeria ovina</name>
    <dbReference type="NCBI Taxonomy" id="92902"/>
    <lineage>
        <taxon>Eukaryota</taxon>
        <taxon>Fungi</taxon>
        <taxon>Dikarya</taxon>
        <taxon>Ascomycota</taxon>
        <taxon>Pezizomycotina</taxon>
        <taxon>Sordariomycetes</taxon>
        <taxon>Sordariomycetidae</taxon>
        <taxon>Sordariales</taxon>
        <taxon>Lasiosphaeriaceae</taxon>
        <taxon>Lasiosphaeria</taxon>
    </lineage>
</organism>
<evidence type="ECO:0000313" key="2">
    <source>
        <dbReference type="Proteomes" id="UP001287356"/>
    </source>
</evidence>
<dbReference type="EMBL" id="JAULSN010000005">
    <property type="protein sequence ID" value="KAK3370803.1"/>
    <property type="molecule type" value="Genomic_DNA"/>
</dbReference>
<reference evidence="1" key="1">
    <citation type="journal article" date="2023" name="Mol. Phylogenet. Evol.">
        <title>Genome-scale phylogeny and comparative genomics of the fungal order Sordariales.</title>
        <authorList>
            <person name="Hensen N."/>
            <person name="Bonometti L."/>
            <person name="Westerberg I."/>
            <person name="Brannstrom I.O."/>
            <person name="Guillou S."/>
            <person name="Cros-Aarteil S."/>
            <person name="Calhoun S."/>
            <person name="Haridas S."/>
            <person name="Kuo A."/>
            <person name="Mondo S."/>
            <person name="Pangilinan J."/>
            <person name="Riley R."/>
            <person name="LaButti K."/>
            <person name="Andreopoulos B."/>
            <person name="Lipzen A."/>
            <person name="Chen C."/>
            <person name="Yan M."/>
            <person name="Daum C."/>
            <person name="Ng V."/>
            <person name="Clum A."/>
            <person name="Steindorff A."/>
            <person name="Ohm R.A."/>
            <person name="Martin F."/>
            <person name="Silar P."/>
            <person name="Natvig D.O."/>
            <person name="Lalanne C."/>
            <person name="Gautier V."/>
            <person name="Ament-Velasquez S.L."/>
            <person name="Kruys A."/>
            <person name="Hutchinson M.I."/>
            <person name="Powell A.J."/>
            <person name="Barry K."/>
            <person name="Miller A.N."/>
            <person name="Grigoriev I.V."/>
            <person name="Debuchy R."/>
            <person name="Gladieux P."/>
            <person name="Hiltunen Thoren M."/>
            <person name="Johannesson H."/>
        </authorList>
    </citation>
    <scope>NUCLEOTIDE SEQUENCE</scope>
    <source>
        <strain evidence="1">CBS 958.72</strain>
    </source>
</reference>
<comment type="caution">
    <text evidence="1">The sequence shown here is derived from an EMBL/GenBank/DDBJ whole genome shotgun (WGS) entry which is preliminary data.</text>
</comment>